<gene>
    <name evidence="4" type="ORF">PYX00_005530</name>
</gene>
<sequence length="490" mass="55499">MLLWAQLLIGATLALASLQRVGSSEAGDAAEVDASPPPQLDIVNRDSLCFNVKPEACNLTVPNACKCRSVDANSVYCCQIHNFDQFRDGLKCSGVNKDDLKNIHIRNTTIRTLNYRTFESWRSLESFSVTDGKLERFANLFYSNLSCLNISSNAVFEIDLDLDRRLPNLSVVDFSRNNITKLPKKFNKENITLDFSDNPGVECQTLMQFLTDNTKITFKNIDDTFCSSSKNFHWFNSIAQVPLSQVLILRNIEQNCTKGCSCRSHRLDMVPGKPPTVSVLVDCSSIGLKKLPEYLPTNTISLNVSYNNITSLDPLAFDENYEDIREFYADSNQISSILSLEGSKFIDNFAVLSLRENNIKSLPTYILSNTFDRNYHSRQVNLGGNRLICNCSVAQVVKVWLLSNKKHIPDYDQILCDNTGEKVTALDQNKVCLYQRDWTDYIYYIIAGEIALLMLLIGKVSYDYWVFKTAGYLPWPASKMPKLPCDWVLE</sequence>
<evidence type="ECO:0008006" key="5">
    <source>
        <dbReference type="Google" id="ProtNLM"/>
    </source>
</evidence>
<keyword evidence="2" id="KW-0677">Repeat</keyword>
<protein>
    <recommendedName>
        <fullName evidence="5">Protein halfway</fullName>
    </recommendedName>
</protein>
<evidence type="ECO:0000256" key="3">
    <source>
        <dbReference type="SAM" id="SignalP"/>
    </source>
</evidence>
<comment type="caution">
    <text evidence="4">The sequence shown here is derived from an EMBL/GenBank/DDBJ whole genome shotgun (WGS) entry which is preliminary data.</text>
</comment>
<evidence type="ECO:0000256" key="2">
    <source>
        <dbReference type="ARBA" id="ARBA00022737"/>
    </source>
</evidence>
<dbReference type="PANTHER" id="PTHR45712:SF1">
    <property type="entry name" value="NEPHROCAN"/>
    <property type="match status" value="1"/>
</dbReference>
<evidence type="ECO:0000313" key="4">
    <source>
        <dbReference type="EMBL" id="KAL0272640.1"/>
    </source>
</evidence>
<feature type="chain" id="PRO_5044025231" description="Protein halfway" evidence="3">
    <location>
        <begin position="17"/>
        <end position="490"/>
    </location>
</feature>
<dbReference type="PANTHER" id="PTHR45712">
    <property type="entry name" value="AGAP008170-PA"/>
    <property type="match status" value="1"/>
</dbReference>
<dbReference type="SMART" id="SM00369">
    <property type="entry name" value="LRR_TYP"/>
    <property type="match status" value="3"/>
</dbReference>
<dbReference type="SUPFAM" id="SSF52058">
    <property type="entry name" value="L domain-like"/>
    <property type="match status" value="1"/>
</dbReference>
<dbReference type="InterPro" id="IPR032675">
    <property type="entry name" value="LRR_dom_sf"/>
</dbReference>
<evidence type="ECO:0000256" key="1">
    <source>
        <dbReference type="ARBA" id="ARBA00022614"/>
    </source>
</evidence>
<keyword evidence="3" id="KW-0732">Signal</keyword>
<name>A0AAW2HRS4_9NEOP</name>
<organism evidence="4">
    <name type="scientific">Menopon gallinae</name>
    <name type="common">poultry shaft louse</name>
    <dbReference type="NCBI Taxonomy" id="328185"/>
    <lineage>
        <taxon>Eukaryota</taxon>
        <taxon>Metazoa</taxon>
        <taxon>Ecdysozoa</taxon>
        <taxon>Arthropoda</taxon>
        <taxon>Hexapoda</taxon>
        <taxon>Insecta</taxon>
        <taxon>Pterygota</taxon>
        <taxon>Neoptera</taxon>
        <taxon>Paraneoptera</taxon>
        <taxon>Psocodea</taxon>
        <taxon>Troctomorpha</taxon>
        <taxon>Phthiraptera</taxon>
        <taxon>Amblycera</taxon>
        <taxon>Menoponidae</taxon>
        <taxon>Menopon</taxon>
    </lineage>
</organism>
<dbReference type="InterPro" id="IPR003591">
    <property type="entry name" value="Leu-rich_rpt_typical-subtyp"/>
</dbReference>
<dbReference type="Gene3D" id="3.80.10.10">
    <property type="entry name" value="Ribonuclease Inhibitor"/>
    <property type="match status" value="2"/>
</dbReference>
<keyword evidence="1" id="KW-0433">Leucine-rich repeat</keyword>
<accession>A0AAW2HRS4</accession>
<dbReference type="InterPro" id="IPR050333">
    <property type="entry name" value="SLRP"/>
</dbReference>
<dbReference type="GO" id="GO:0005615">
    <property type="term" value="C:extracellular space"/>
    <property type="evidence" value="ECO:0007669"/>
    <property type="project" value="TreeGrafter"/>
</dbReference>
<feature type="signal peptide" evidence="3">
    <location>
        <begin position="1"/>
        <end position="16"/>
    </location>
</feature>
<dbReference type="AlphaFoldDB" id="A0AAW2HRS4"/>
<reference evidence="4" key="1">
    <citation type="journal article" date="2024" name="Gigascience">
        <title>Chromosome-level genome of the poultry shaft louse Menopon gallinae provides insight into the host-switching and adaptive evolution of parasitic lice.</title>
        <authorList>
            <person name="Xu Y."/>
            <person name="Ma L."/>
            <person name="Liu S."/>
            <person name="Liang Y."/>
            <person name="Liu Q."/>
            <person name="He Z."/>
            <person name="Tian L."/>
            <person name="Duan Y."/>
            <person name="Cai W."/>
            <person name="Li H."/>
            <person name="Song F."/>
        </authorList>
    </citation>
    <scope>NUCLEOTIDE SEQUENCE</scope>
    <source>
        <strain evidence="4">Cailab_2023a</strain>
    </source>
</reference>
<dbReference type="EMBL" id="JARGDH010000003">
    <property type="protein sequence ID" value="KAL0272640.1"/>
    <property type="molecule type" value="Genomic_DNA"/>
</dbReference>
<proteinExistence type="predicted"/>